<dbReference type="InterPro" id="IPR012341">
    <property type="entry name" value="6hp_glycosidase-like_sf"/>
</dbReference>
<dbReference type="InterPro" id="IPR008313">
    <property type="entry name" value="GH125"/>
</dbReference>
<sequence>MKLSKREMLVTLAAIMASGGAKADTARSGRPPIGERKFVSPAIEQVITQTKKKLKDKSLAALFETCFPNTLDTTVTTSVINGKPDTFIITGDIDAIWLRDSSAQVWPYLPYASRDKALTQLFQGLIGRQARCILIDPYANAFMRDPAAKSNLEWSQEDDTEMKPGVAERKWEIDSLCYPIRLAHGYWKATGDTAPFDAEWRQAMQTVVTTFKTQQRKTDPGPYRFMRKATSSNEMMPLNGYGAPTKKVGLIHSGFRPSDDACVLPFLIPSNLFAAVSLRQLAEMSGLGFDATFRAECSDLANEIGTAAAQYGKHRLPDGTIVWAYEADGFGNTLFMDDANVPSLLGLPYLDICEKTDPLYQTTRAAVWSDANPYFFKGRAAEGIGGPHIGMDMIWPMSLIMRALTSDDEVEITASINTLKATTADTGFMHESFHKDDPTKFTRPWFAWANTLFGELVLDITRRKSKLM</sequence>
<feature type="chain" id="PRO_5011723449" description="Meiotically up-regulated gene 157 (Mug157) protein" evidence="1">
    <location>
        <begin position="24"/>
        <end position="468"/>
    </location>
</feature>
<evidence type="ECO:0008006" key="4">
    <source>
        <dbReference type="Google" id="ProtNLM"/>
    </source>
</evidence>
<dbReference type="PANTHER" id="PTHR31047">
    <property type="entry name" value="MEIOTICALLY UP-REGULATED GENE 157 PROTEIN"/>
    <property type="match status" value="1"/>
</dbReference>
<evidence type="ECO:0000313" key="2">
    <source>
        <dbReference type="EMBL" id="SCW42518.1"/>
    </source>
</evidence>
<dbReference type="GO" id="GO:0005975">
    <property type="term" value="P:carbohydrate metabolic process"/>
    <property type="evidence" value="ECO:0007669"/>
    <property type="project" value="InterPro"/>
</dbReference>
<dbReference type="PIRSF" id="PIRSF028846">
    <property type="entry name" value="UCP028846"/>
    <property type="match status" value="1"/>
</dbReference>
<protein>
    <recommendedName>
        <fullName evidence="4">Meiotically up-regulated gene 157 (Mug157) protein</fullName>
    </recommendedName>
</protein>
<organism evidence="2 3">
    <name type="scientific">Asticcacaulis taihuensis</name>
    <dbReference type="NCBI Taxonomy" id="260084"/>
    <lineage>
        <taxon>Bacteria</taxon>
        <taxon>Pseudomonadati</taxon>
        <taxon>Pseudomonadota</taxon>
        <taxon>Alphaproteobacteria</taxon>
        <taxon>Caulobacterales</taxon>
        <taxon>Caulobacteraceae</taxon>
        <taxon>Asticcacaulis</taxon>
    </lineage>
</organism>
<proteinExistence type="predicted"/>
<dbReference type="SUPFAM" id="SSF48208">
    <property type="entry name" value="Six-hairpin glycosidases"/>
    <property type="match status" value="1"/>
</dbReference>
<dbReference type="PANTHER" id="PTHR31047:SF0">
    <property type="entry name" value="MEIOTICALLY UP-REGULATED GENE 157 PROTEIN"/>
    <property type="match status" value="1"/>
</dbReference>
<keyword evidence="1" id="KW-0732">Signal</keyword>
<dbReference type="STRING" id="260084.SAMN02927928_1133"/>
<keyword evidence="3" id="KW-1185">Reference proteome</keyword>
<reference evidence="3" key="1">
    <citation type="submission" date="2016-10" db="EMBL/GenBank/DDBJ databases">
        <authorList>
            <person name="Varghese N."/>
            <person name="Submissions S."/>
        </authorList>
    </citation>
    <scope>NUCLEOTIDE SEQUENCE [LARGE SCALE GENOMIC DNA]</scope>
    <source>
        <strain evidence="3">CGMCC 1.3431</strain>
    </source>
</reference>
<dbReference type="RefSeq" id="WP_245678854.1">
    <property type="nucleotide sequence ID" value="NZ_CBCRYE010000001.1"/>
</dbReference>
<accession>A0A1G4QDT3</accession>
<evidence type="ECO:0000313" key="3">
    <source>
        <dbReference type="Proteomes" id="UP000199150"/>
    </source>
</evidence>
<evidence type="ECO:0000256" key="1">
    <source>
        <dbReference type="SAM" id="SignalP"/>
    </source>
</evidence>
<feature type="signal peptide" evidence="1">
    <location>
        <begin position="1"/>
        <end position="23"/>
    </location>
</feature>
<dbReference type="Proteomes" id="UP000199150">
    <property type="component" value="Unassembled WGS sequence"/>
</dbReference>
<dbReference type="Pfam" id="PF06824">
    <property type="entry name" value="Glyco_hydro_125"/>
    <property type="match status" value="1"/>
</dbReference>
<name>A0A1G4QDT3_9CAUL</name>
<dbReference type="InterPro" id="IPR008928">
    <property type="entry name" value="6-hairpin_glycosidase_sf"/>
</dbReference>
<dbReference type="SMART" id="SM01149">
    <property type="entry name" value="DUF1237"/>
    <property type="match status" value="1"/>
</dbReference>
<gene>
    <name evidence="2" type="ORF">SAMN02927928_1133</name>
</gene>
<dbReference type="EMBL" id="FMTS01000001">
    <property type="protein sequence ID" value="SCW42518.1"/>
    <property type="molecule type" value="Genomic_DNA"/>
</dbReference>
<dbReference type="Gene3D" id="1.50.10.10">
    <property type="match status" value="1"/>
</dbReference>
<dbReference type="AlphaFoldDB" id="A0A1G4QDT3"/>